<feature type="compositionally biased region" description="Polar residues" evidence="1">
    <location>
        <begin position="1"/>
        <end position="13"/>
    </location>
</feature>
<name>A0A9P4YB27_CRYP1</name>
<sequence length="111" mass="12552">MASEEGTSPSEHSVNIELQVMHPYQQSNNGPGPSSAQEPINQQPEPAKPMEQPKPVKHVAWEDKPRASQDSQSAEHQYYSFPPFTYNPKPTTYPFSNMWKKPDNGKGKKKE</sequence>
<dbReference type="Proteomes" id="UP000803844">
    <property type="component" value="Unassembled WGS sequence"/>
</dbReference>
<comment type="caution">
    <text evidence="2">The sequence shown here is derived from an EMBL/GenBank/DDBJ whole genome shotgun (WGS) entry which is preliminary data.</text>
</comment>
<accession>A0A9P4YB27</accession>
<dbReference type="EMBL" id="MU032344">
    <property type="protein sequence ID" value="KAF3769751.1"/>
    <property type="molecule type" value="Genomic_DNA"/>
</dbReference>
<dbReference type="GeneID" id="63836469"/>
<feature type="compositionally biased region" description="Polar residues" evidence="1">
    <location>
        <begin position="24"/>
        <end position="44"/>
    </location>
</feature>
<feature type="region of interest" description="Disordered" evidence="1">
    <location>
        <begin position="1"/>
        <end position="111"/>
    </location>
</feature>
<keyword evidence="3" id="KW-1185">Reference proteome</keyword>
<reference evidence="2" key="1">
    <citation type="journal article" date="2020" name="Phytopathology">
        <title>Genome sequence of the chestnut blight fungus Cryphonectria parasitica EP155: A fundamental resource for an archetypical invasive plant pathogen.</title>
        <authorList>
            <person name="Crouch J.A."/>
            <person name="Dawe A."/>
            <person name="Aerts A."/>
            <person name="Barry K."/>
            <person name="Churchill A.C.L."/>
            <person name="Grimwood J."/>
            <person name="Hillman B."/>
            <person name="Milgroom M.G."/>
            <person name="Pangilinan J."/>
            <person name="Smith M."/>
            <person name="Salamov A."/>
            <person name="Schmutz J."/>
            <person name="Yadav J."/>
            <person name="Grigoriev I.V."/>
            <person name="Nuss D."/>
        </authorList>
    </citation>
    <scope>NUCLEOTIDE SEQUENCE</scope>
    <source>
        <strain evidence="2">EP155</strain>
    </source>
</reference>
<evidence type="ECO:0000256" key="1">
    <source>
        <dbReference type="SAM" id="MobiDB-lite"/>
    </source>
</evidence>
<evidence type="ECO:0000313" key="3">
    <source>
        <dbReference type="Proteomes" id="UP000803844"/>
    </source>
</evidence>
<dbReference type="AlphaFoldDB" id="A0A9P4YB27"/>
<protein>
    <submittedName>
        <fullName evidence="2">Uncharacterized protein</fullName>
    </submittedName>
</protein>
<feature type="compositionally biased region" description="Basic and acidic residues" evidence="1">
    <location>
        <begin position="100"/>
        <end position="111"/>
    </location>
</feature>
<proteinExistence type="predicted"/>
<gene>
    <name evidence="2" type="ORF">M406DRAFT_320054</name>
</gene>
<evidence type="ECO:0000313" key="2">
    <source>
        <dbReference type="EMBL" id="KAF3769751.1"/>
    </source>
</evidence>
<organism evidence="2 3">
    <name type="scientific">Cryphonectria parasitica (strain ATCC 38755 / EP155)</name>
    <dbReference type="NCBI Taxonomy" id="660469"/>
    <lineage>
        <taxon>Eukaryota</taxon>
        <taxon>Fungi</taxon>
        <taxon>Dikarya</taxon>
        <taxon>Ascomycota</taxon>
        <taxon>Pezizomycotina</taxon>
        <taxon>Sordariomycetes</taxon>
        <taxon>Sordariomycetidae</taxon>
        <taxon>Diaporthales</taxon>
        <taxon>Cryphonectriaceae</taxon>
        <taxon>Cryphonectria-Endothia species complex</taxon>
        <taxon>Cryphonectria</taxon>
    </lineage>
</organism>
<dbReference type="RefSeq" id="XP_040780712.1">
    <property type="nucleotide sequence ID" value="XM_040919340.1"/>
</dbReference>